<gene>
    <name evidence="1" type="ORF">NCTC13032_06263</name>
</gene>
<evidence type="ECO:0000313" key="2">
    <source>
        <dbReference type="Proteomes" id="UP000310719"/>
    </source>
</evidence>
<name>A0A4U9ILM1_9ENTR</name>
<protein>
    <submittedName>
        <fullName evidence="1">Uncharacterized protein</fullName>
    </submittedName>
</protein>
<dbReference type="AlphaFoldDB" id="A0A4U9ILM1"/>
<sequence>MTELSLLSSTGNVMGVVKPILPDVREFIRGSLHMLTRLKTYENYGIRLPDISILVNCIENTLLDREAMDGLAAIINEKHYDASALGNRDVYRLLDTRIEALDIFKLGHVKQQPVHRLEYKTRRKGPAAAVTMHDLASELFPEWQSHFSDVSDPGGASCLR</sequence>
<organism evidence="1 2">
    <name type="scientific">Leclercia adecarboxylata</name>
    <dbReference type="NCBI Taxonomy" id="83655"/>
    <lineage>
        <taxon>Bacteria</taxon>
        <taxon>Pseudomonadati</taxon>
        <taxon>Pseudomonadota</taxon>
        <taxon>Gammaproteobacteria</taxon>
        <taxon>Enterobacterales</taxon>
        <taxon>Enterobacteriaceae</taxon>
        <taxon>Leclercia</taxon>
    </lineage>
</organism>
<dbReference type="EMBL" id="LR590464">
    <property type="protein sequence ID" value="VTP79057.1"/>
    <property type="molecule type" value="Genomic_DNA"/>
</dbReference>
<dbReference type="Proteomes" id="UP000310719">
    <property type="component" value="Chromosome"/>
</dbReference>
<evidence type="ECO:0000313" key="1">
    <source>
        <dbReference type="EMBL" id="VTP79057.1"/>
    </source>
</evidence>
<reference evidence="1 2" key="1">
    <citation type="submission" date="2019-05" db="EMBL/GenBank/DDBJ databases">
        <authorList>
            <consortium name="Pathogen Informatics"/>
        </authorList>
    </citation>
    <scope>NUCLEOTIDE SEQUENCE [LARGE SCALE GENOMIC DNA]</scope>
    <source>
        <strain evidence="1 2">NCTC13032</strain>
    </source>
</reference>
<accession>A0A4U9ILM1</accession>
<proteinExistence type="predicted"/>